<gene>
    <name evidence="9" type="primary">hindVM_1</name>
    <name evidence="9" type="ORF">MTCD1_02293</name>
</gene>
<evidence type="ECO:0000313" key="10">
    <source>
        <dbReference type="Proteomes" id="UP000197068"/>
    </source>
</evidence>
<evidence type="ECO:0000256" key="1">
    <source>
        <dbReference type="ARBA" id="ARBA00022603"/>
    </source>
</evidence>
<dbReference type="PANTHER" id="PTHR10629">
    <property type="entry name" value="CYTOSINE-SPECIFIC METHYLTRANSFERASE"/>
    <property type="match status" value="1"/>
</dbReference>
<dbReference type="CDD" id="cd00315">
    <property type="entry name" value="Cyt_C5_DNA_methylase"/>
    <property type="match status" value="1"/>
</dbReference>
<comment type="caution">
    <text evidence="9">The sequence shown here is derived from an EMBL/GenBank/DDBJ whole genome shotgun (WGS) entry which is preliminary data.</text>
</comment>
<dbReference type="PROSITE" id="PS51679">
    <property type="entry name" value="SAM_MT_C5"/>
    <property type="match status" value="1"/>
</dbReference>
<dbReference type="Gene3D" id="3.90.120.10">
    <property type="entry name" value="DNA Methylase, subunit A, domain 2"/>
    <property type="match status" value="1"/>
</dbReference>
<dbReference type="Pfam" id="PF00145">
    <property type="entry name" value="DNA_methylase"/>
    <property type="match status" value="1"/>
</dbReference>
<keyword evidence="10" id="KW-1185">Reference proteome</keyword>
<comment type="catalytic activity">
    <reaction evidence="5 8">
        <text>a 2'-deoxycytidine in DNA + S-adenosyl-L-methionine = a 5-methyl-2'-deoxycytidine in DNA + S-adenosyl-L-homocysteine + H(+)</text>
        <dbReference type="Rhea" id="RHEA:13681"/>
        <dbReference type="Rhea" id="RHEA-COMP:11369"/>
        <dbReference type="Rhea" id="RHEA-COMP:11370"/>
        <dbReference type="ChEBI" id="CHEBI:15378"/>
        <dbReference type="ChEBI" id="CHEBI:57856"/>
        <dbReference type="ChEBI" id="CHEBI:59789"/>
        <dbReference type="ChEBI" id="CHEBI:85452"/>
        <dbReference type="ChEBI" id="CHEBI:85454"/>
        <dbReference type="EC" id="2.1.1.37"/>
    </reaction>
</comment>
<evidence type="ECO:0000256" key="8">
    <source>
        <dbReference type="RuleBase" id="RU000417"/>
    </source>
</evidence>
<dbReference type="PANTHER" id="PTHR10629:SF52">
    <property type="entry name" value="DNA (CYTOSINE-5)-METHYLTRANSFERASE 1"/>
    <property type="match status" value="1"/>
</dbReference>
<dbReference type="RefSeq" id="WP_057179688.1">
    <property type="nucleotide sequence ID" value="NZ_BDQM01000017.1"/>
</dbReference>
<dbReference type="Proteomes" id="UP000197068">
    <property type="component" value="Unassembled WGS sequence"/>
</dbReference>
<dbReference type="EC" id="2.1.1.37" evidence="8"/>
<dbReference type="PRINTS" id="PR00105">
    <property type="entry name" value="C5METTRFRASE"/>
</dbReference>
<dbReference type="InterPro" id="IPR031303">
    <property type="entry name" value="C5_meth_CS"/>
</dbReference>
<dbReference type="GO" id="GO:0003886">
    <property type="term" value="F:DNA (cytosine-5-)-methyltransferase activity"/>
    <property type="evidence" value="ECO:0007669"/>
    <property type="project" value="UniProtKB-EC"/>
</dbReference>
<keyword evidence="4" id="KW-0680">Restriction system</keyword>
<evidence type="ECO:0000313" key="9">
    <source>
        <dbReference type="EMBL" id="GAW96673.1"/>
    </source>
</evidence>
<dbReference type="PROSITE" id="PS00094">
    <property type="entry name" value="C5_MTASE_1"/>
    <property type="match status" value="1"/>
</dbReference>
<dbReference type="GO" id="GO:0032259">
    <property type="term" value="P:methylation"/>
    <property type="evidence" value="ECO:0007669"/>
    <property type="project" value="UniProtKB-KW"/>
</dbReference>
<dbReference type="EMBL" id="BDQM01000017">
    <property type="protein sequence ID" value="GAW96673.1"/>
    <property type="molecule type" value="Genomic_DNA"/>
</dbReference>
<dbReference type="InterPro" id="IPR050390">
    <property type="entry name" value="C5-Methyltransferase"/>
</dbReference>
<reference evidence="9 10" key="1">
    <citation type="submission" date="2017-06" db="EMBL/GenBank/DDBJ databases">
        <title>Whole Genome Sequences of Colwellia marinimaniae MTCD1.</title>
        <authorList>
            <person name="Kusumoto H."/>
            <person name="Inoue M."/>
            <person name="Tanikawa K."/>
            <person name="Maeji H."/>
            <person name="Cameron J.H."/>
            <person name="Bartlett D.H."/>
        </authorList>
    </citation>
    <scope>NUCLEOTIDE SEQUENCE [LARGE SCALE GENOMIC DNA]</scope>
    <source>
        <strain evidence="9 10">MTCD1</strain>
    </source>
</reference>
<name>A0ABQ0MWF0_9GAMM</name>
<keyword evidence="2 6" id="KW-0808">Transferase</keyword>
<evidence type="ECO:0000256" key="5">
    <source>
        <dbReference type="ARBA" id="ARBA00047422"/>
    </source>
</evidence>
<dbReference type="PROSITE" id="PS00095">
    <property type="entry name" value="C5_MTASE_2"/>
    <property type="match status" value="1"/>
</dbReference>
<dbReference type="SUPFAM" id="SSF53335">
    <property type="entry name" value="S-adenosyl-L-methionine-dependent methyltransferases"/>
    <property type="match status" value="1"/>
</dbReference>
<dbReference type="InterPro" id="IPR018117">
    <property type="entry name" value="C5_DNA_meth_AS"/>
</dbReference>
<keyword evidence="1 6" id="KW-0489">Methyltransferase</keyword>
<dbReference type="InterPro" id="IPR029063">
    <property type="entry name" value="SAM-dependent_MTases_sf"/>
</dbReference>
<evidence type="ECO:0000256" key="3">
    <source>
        <dbReference type="ARBA" id="ARBA00022691"/>
    </source>
</evidence>
<keyword evidence="3 6" id="KW-0949">S-adenosyl-L-methionine</keyword>
<proteinExistence type="inferred from homology"/>
<accession>A0ABQ0MWF0</accession>
<sequence length="303" mass="33950">MRTVDLFAGGGGMSCGFQNAGFKVVAAYDNWKPALQVYSDNFSHPSYNIDLSSDSAIKHIQAHSPDVIVGGPPCQDFSIAGHNNKDSKRANLTIDFANIVTKLMPEFFVMENVYNIEKSTVLPKVLDIFKRAGYGLTSHVLNASYVGVPQARKRYFLVGHVSSKDDFLKSILLKNLSEKQTTVYDYFKESLGIQHYYMHPRSYARRAVFSIHEPSSTIRGTNRPIPANYKRHPADKADITDNVRSLTTKERSLIQTFPKNFKLNGNNKSQLEQVIGNAVPVKLAEYVANCILEYKSELSKNSD</sequence>
<dbReference type="InterPro" id="IPR001525">
    <property type="entry name" value="C5_MeTfrase"/>
</dbReference>
<evidence type="ECO:0000256" key="4">
    <source>
        <dbReference type="ARBA" id="ARBA00022747"/>
    </source>
</evidence>
<evidence type="ECO:0000256" key="6">
    <source>
        <dbReference type="PROSITE-ProRule" id="PRU01016"/>
    </source>
</evidence>
<organism evidence="9 10">
    <name type="scientific">Colwellia marinimaniae</name>
    <dbReference type="NCBI Taxonomy" id="1513592"/>
    <lineage>
        <taxon>Bacteria</taxon>
        <taxon>Pseudomonadati</taxon>
        <taxon>Pseudomonadota</taxon>
        <taxon>Gammaproteobacteria</taxon>
        <taxon>Alteromonadales</taxon>
        <taxon>Colwelliaceae</taxon>
        <taxon>Colwellia</taxon>
    </lineage>
</organism>
<feature type="active site" evidence="6">
    <location>
        <position position="74"/>
    </location>
</feature>
<protein>
    <recommendedName>
        <fullName evidence="8">Cytosine-specific methyltransferase</fullName>
        <ecNumber evidence="8">2.1.1.37</ecNumber>
    </recommendedName>
</protein>
<evidence type="ECO:0000256" key="7">
    <source>
        <dbReference type="RuleBase" id="RU000416"/>
    </source>
</evidence>
<dbReference type="Gene3D" id="3.40.50.150">
    <property type="entry name" value="Vaccinia Virus protein VP39"/>
    <property type="match status" value="1"/>
</dbReference>
<evidence type="ECO:0000256" key="2">
    <source>
        <dbReference type="ARBA" id="ARBA00022679"/>
    </source>
</evidence>
<dbReference type="NCBIfam" id="TIGR00675">
    <property type="entry name" value="dcm"/>
    <property type="match status" value="1"/>
</dbReference>
<comment type="similarity">
    <text evidence="6 7">Belongs to the class I-like SAM-binding methyltransferase superfamily. C5-methyltransferase family.</text>
</comment>